<dbReference type="EMBL" id="JARYMX010000008">
    <property type="protein sequence ID" value="KAJ9539217.1"/>
    <property type="molecule type" value="Genomic_DNA"/>
</dbReference>
<reference evidence="1" key="1">
    <citation type="submission" date="2023-03" db="EMBL/GenBank/DDBJ databases">
        <title>Chromosome-scale reference genome and RAD-based genetic map of yellow starthistle (Centaurea solstitialis) reveal putative structural variation and QTLs associated with invader traits.</title>
        <authorList>
            <person name="Reatini B."/>
            <person name="Cang F.A."/>
            <person name="Jiang Q."/>
            <person name="Mckibben M.T.W."/>
            <person name="Barker M.S."/>
            <person name="Rieseberg L.H."/>
            <person name="Dlugosch K.M."/>
        </authorList>
    </citation>
    <scope>NUCLEOTIDE SEQUENCE</scope>
    <source>
        <strain evidence="1">CAN-66</strain>
        <tissue evidence="1">Leaf</tissue>
    </source>
</reference>
<proteinExistence type="predicted"/>
<comment type="caution">
    <text evidence="1">The sequence shown here is derived from an EMBL/GenBank/DDBJ whole genome shotgun (WGS) entry which is preliminary data.</text>
</comment>
<dbReference type="PANTHER" id="PTHR34797:SF12">
    <property type="entry name" value="ATG8-INTERACTING PROTEIN 1_2"/>
    <property type="match status" value="1"/>
</dbReference>
<dbReference type="Proteomes" id="UP001172457">
    <property type="component" value="Chromosome 8"/>
</dbReference>
<protein>
    <recommendedName>
        <fullName evidence="3">ATG8-interacting protein 1</fullName>
    </recommendedName>
</protein>
<evidence type="ECO:0000313" key="2">
    <source>
        <dbReference type="Proteomes" id="UP001172457"/>
    </source>
</evidence>
<keyword evidence="2" id="KW-1185">Reference proteome</keyword>
<evidence type="ECO:0000313" key="1">
    <source>
        <dbReference type="EMBL" id="KAJ9539217.1"/>
    </source>
</evidence>
<accession>A0AA38SU22</accession>
<sequence length="275" mass="30008">MADKEDIQATAPRGADWEVVSLTASAYAAAPSGDIAEVKLGKDGDVVDTDNNKVETSNALFMSGHFVLPPNHHENSPPDPENTEIVLGDQVQKDDANEEENIRKLTESDDFHGISFSSEKSDVLAFSDADITLHNEATMGALNVDDETSALDESVQSSDPVLVSSVSNIPKNTKEDGHGGSGMRSAAWWKKQAASLYAHAKETNTFWSIFAAAAVMGVLVIGRHERWQVLCHEWKSRIHDERMKMLAGPISRFKDAIVGGNRQDFSVRGSTSRER</sequence>
<name>A0AA38SU22_9ASTR</name>
<organism evidence="1 2">
    <name type="scientific">Centaurea solstitialis</name>
    <name type="common">yellow star-thistle</name>
    <dbReference type="NCBI Taxonomy" id="347529"/>
    <lineage>
        <taxon>Eukaryota</taxon>
        <taxon>Viridiplantae</taxon>
        <taxon>Streptophyta</taxon>
        <taxon>Embryophyta</taxon>
        <taxon>Tracheophyta</taxon>
        <taxon>Spermatophyta</taxon>
        <taxon>Magnoliopsida</taxon>
        <taxon>eudicotyledons</taxon>
        <taxon>Gunneridae</taxon>
        <taxon>Pentapetalae</taxon>
        <taxon>asterids</taxon>
        <taxon>campanulids</taxon>
        <taxon>Asterales</taxon>
        <taxon>Asteraceae</taxon>
        <taxon>Carduoideae</taxon>
        <taxon>Cardueae</taxon>
        <taxon>Centaureinae</taxon>
        <taxon>Centaurea</taxon>
    </lineage>
</organism>
<dbReference type="PANTHER" id="PTHR34797">
    <property type="entry name" value="ATG8-INTERACTING PROTEIN 2"/>
    <property type="match status" value="1"/>
</dbReference>
<evidence type="ECO:0008006" key="3">
    <source>
        <dbReference type="Google" id="ProtNLM"/>
    </source>
</evidence>
<gene>
    <name evidence="1" type="ORF">OSB04_031950</name>
</gene>
<dbReference type="InterPro" id="IPR040304">
    <property type="entry name" value="ATG8-IP-1/2"/>
</dbReference>
<dbReference type="AlphaFoldDB" id="A0AA38SU22"/>